<feature type="region of interest" description="Disordered" evidence="2">
    <location>
        <begin position="397"/>
        <end position="425"/>
    </location>
</feature>
<dbReference type="AlphaFoldDB" id="A0AAD9NE73"/>
<feature type="transmembrane region" description="Helical" evidence="3">
    <location>
        <begin position="190"/>
        <end position="209"/>
    </location>
</feature>
<feature type="compositionally biased region" description="Basic and acidic residues" evidence="2">
    <location>
        <begin position="406"/>
        <end position="420"/>
    </location>
</feature>
<keyword evidence="3" id="KW-1133">Transmembrane helix</keyword>
<dbReference type="InterPro" id="IPR020846">
    <property type="entry name" value="MFS_dom"/>
</dbReference>
<dbReference type="InterPro" id="IPR011701">
    <property type="entry name" value="MFS"/>
</dbReference>
<protein>
    <recommendedName>
        <fullName evidence="4">Major facilitator superfamily (MFS) profile domain-containing protein</fullName>
    </recommendedName>
</protein>
<dbReference type="Pfam" id="PF07690">
    <property type="entry name" value="MFS_1"/>
    <property type="match status" value="2"/>
</dbReference>
<dbReference type="InterPro" id="IPR036259">
    <property type="entry name" value="MFS_trans_sf"/>
</dbReference>
<evidence type="ECO:0000259" key="4">
    <source>
        <dbReference type="PROSITE" id="PS50850"/>
    </source>
</evidence>
<feature type="transmembrane region" description="Helical" evidence="3">
    <location>
        <begin position="157"/>
        <end position="178"/>
    </location>
</feature>
<dbReference type="PANTHER" id="PTHR11360:SF260">
    <property type="entry name" value="MFS DOMAIN-CONTAINING PROTEIN"/>
    <property type="match status" value="1"/>
</dbReference>
<evidence type="ECO:0000256" key="1">
    <source>
        <dbReference type="ARBA" id="ARBA00004141"/>
    </source>
</evidence>
<dbReference type="GO" id="GO:0008028">
    <property type="term" value="F:monocarboxylic acid transmembrane transporter activity"/>
    <property type="evidence" value="ECO:0007669"/>
    <property type="project" value="TreeGrafter"/>
</dbReference>
<name>A0AAD9NE73_9ANNE</name>
<dbReference type="Proteomes" id="UP001208570">
    <property type="component" value="Unassembled WGS sequence"/>
</dbReference>
<dbReference type="GO" id="GO:0016020">
    <property type="term" value="C:membrane"/>
    <property type="evidence" value="ECO:0007669"/>
    <property type="project" value="UniProtKB-SubCell"/>
</dbReference>
<feature type="transmembrane region" description="Helical" evidence="3">
    <location>
        <begin position="606"/>
        <end position="626"/>
    </location>
</feature>
<keyword evidence="3" id="KW-0812">Transmembrane</keyword>
<evidence type="ECO:0000256" key="3">
    <source>
        <dbReference type="SAM" id="Phobius"/>
    </source>
</evidence>
<keyword evidence="6" id="KW-1185">Reference proteome</keyword>
<gene>
    <name evidence="5" type="ORF">LSH36_56g03039</name>
</gene>
<comment type="subcellular location">
    <subcellularLocation>
        <location evidence="1">Membrane</location>
        <topology evidence="1">Multi-pass membrane protein</topology>
    </subcellularLocation>
</comment>
<dbReference type="PROSITE" id="PS50850">
    <property type="entry name" value="MFS"/>
    <property type="match status" value="1"/>
</dbReference>
<feature type="transmembrane region" description="Helical" evidence="3">
    <location>
        <begin position="516"/>
        <end position="534"/>
    </location>
</feature>
<dbReference type="Gene3D" id="1.20.1250.20">
    <property type="entry name" value="MFS general substrate transporter like domains"/>
    <property type="match status" value="2"/>
</dbReference>
<feature type="region of interest" description="Disordered" evidence="2">
    <location>
        <begin position="1"/>
        <end position="30"/>
    </location>
</feature>
<dbReference type="PANTHER" id="PTHR11360">
    <property type="entry name" value="MONOCARBOXYLATE TRANSPORTER"/>
    <property type="match status" value="1"/>
</dbReference>
<reference evidence="5" key="1">
    <citation type="journal article" date="2023" name="Mol. Biol. Evol.">
        <title>Third-Generation Sequencing Reveals the Adaptive Role of the Epigenome in Three Deep-Sea Polychaetes.</title>
        <authorList>
            <person name="Perez M."/>
            <person name="Aroh O."/>
            <person name="Sun Y."/>
            <person name="Lan Y."/>
            <person name="Juniper S.K."/>
            <person name="Young C.R."/>
            <person name="Angers B."/>
            <person name="Qian P.Y."/>
        </authorList>
    </citation>
    <scope>NUCLEOTIDE SEQUENCE</scope>
    <source>
        <strain evidence="5">P08H-3</strain>
    </source>
</reference>
<dbReference type="SUPFAM" id="SSF103473">
    <property type="entry name" value="MFS general substrate transporter"/>
    <property type="match status" value="1"/>
</dbReference>
<feature type="domain" description="Major facilitator superfamily (MFS) profile" evidence="4">
    <location>
        <begin position="124"/>
        <end position="629"/>
    </location>
</feature>
<evidence type="ECO:0000313" key="5">
    <source>
        <dbReference type="EMBL" id="KAK2165011.1"/>
    </source>
</evidence>
<sequence>MSSTPQLLGNVGKPDLPITDSSRNTYGESLHRTRSEVIVSQFPPATHRPRSATSTANPITNRWLNGFSIPHSETMLNSVLEPDDKTQEDDIGVEDSKQKGGRSILARFRKWKAEAEPRTAWLLLFFCIIPVNVLMGIEFIVFGIYYVEFVDYYEVSFASVGLIFTIRALSSSVFGLVTSSLIKKFSARKICICGGIVISISQISSSLAPNVYMLYVTYGLFLGIGNNMAQMVTNVLVQKLFTTNRGFGGSCSMLGFSIGNLGGSVVVTYLIHEYGWRGSMLIMAGIFTHIIMFGTLYREPNNRKPDPRKIQMVQNGKPQLASTQKEGATNERLEELDSRNTVSIQMTTDESSSATNPEIMAPGGLNKLTNVLVDENQEDKRTAEEPLLLVKEQLQQDIETEQSQQDEGKENDKDQSDDQQSRFQQNSSGNAIKSFVADVFDCGLCKDYTLVVHCLCSMLWFYNLSVYLQHMPNKAVRLGMTKENVRTLMSVLAISVICCRVIVSIMANLKWINRMAMYGCGIVVGGFGSYLTLIHSFSGFFAASLLQGIQLGISCTIMYVVLVDMRGIRKLPKALAMFNLIIALGIMAASPISGRIYDVTQNYDTPFILSGTLAVFSGLVIIAKVINKRITGLGKHSEKKMHMVDDVRSKD</sequence>
<feature type="region of interest" description="Disordered" evidence="2">
    <location>
        <begin position="339"/>
        <end position="363"/>
    </location>
</feature>
<feature type="transmembrane region" description="Helical" evidence="3">
    <location>
        <begin position="119"/>
        <end position="145"/>
    </location>
</feature>
<feature type="transmembrane region" description="Helical" evidence="3">
    <location>
        <begin position="540"/>
        <end position="562"/>
    </location>
</feature>
<feature type="transmembrane region" description="Helical" evidence="3">
    <location>
        <begin position="450"/>
        <end position="468"/>
    </location>
</feature>
<keyword evidence="3" id="KW-0472">Membrane</keyword>
<proteinExistence type="predicted"/>
<dbReference type="EMBL" id="JAODUP010000056">
    <property type="protein sequence ID" value="KAK2165011.1"/>
    <property type="molecule type" value="Genomic_DNA"/>
</dbReference>
<feature type="transmembrane region" description="Helical" evidence="3">
    <location>
        <begin position="215"/>
        <end position="237"/>
    </location>
</feature>
<feature type="transmembrane region" description="Helical" evidence="3">
    <location>
        <begin position="574"/>
        <end position="594"/>
    </location>
</feature>
<accession>A0AAD9NE73</accession>
<comment type="caution">
    <text evidence="5">The sequence shown here is derived from an EMBL/GenBank/DDBJ whole genome shotgun (WGS) entry which is preliminary data.</text>
</comment>
<feature type="transmembrane region" description="Helical" evidence="3">
    <location>
        <begin position="249"/>
        <end position="272"/>
    </location>
</feature>
<feature type="transmembrane region" description="Helical" evidence="3">
    <location>
        <begin position="488"/>
        <end position="509"/>
    </location>
</feature>
<evidence type="ECO:0000313" key="6">
    <source>
        <dbReference type="Proteomes" id="UP001208570"/>
    </source>
</evidence>
<feature type="compositionally biased region" description="Polar residues" evidence="2">
    <location>
        <begin position="339"/>
        <end position="356"/>
    </location>
</feature>
<feature type="transmembrane region" description="Helical" evidence="3">
    <location>
        <begin position="278"/>
        <end position="297"/>
    </location>
</feature>
<organism evidence="5 6">
    <name type="scientific">Paralvinella palmiformis</name>
    <dbReference type="NCBI Taxonomy" id="53620"/>
    <lineage>
        <taxon>Eukaryota</taxon>
        <taxon>Metazoa</taxon>
        <taxon>Spiralia</taxon>
        <taxon>Lophotrochozoa</taxon>
        <taxon>Annelida</taxon>
        <taxon>Polychaeta</taxon>
        <taxon>Sedentaria</taxon>
        <taxon>Canalipalpata</taxon>
        <taxon>Terebellida</taxon>
        <taxon>Terebelliformia</taxon>
        <taxon>Alvinellidae</taxon>
        <taxon>Paralvinella</taxon>
    </lineage>
</organism>
<evidence type="ECO:0000256" key="2">
    <source>
        <dbReference type="SAM" id="MobiDB-lite"/>
    </source>
</evidence>
<dbReference type="InterPro" id="IPR050327">
    <property type="entry name" value="Proton-linked_MCT"/>
</dbReference>